<organism evidence="18 19">
    <name type="scientific">[Brevibacterium] flavum</name>
    <dbReference type="NCBI Taxonomy" id="92706"/>
    <lineage>
        <taxon>Bacteria</taxon>
        <taxon>Bacillati</taxon>
        <taxon>Actinomycetota</taxon>
        <taxon>Actinomycetes</taxon>
        <taxon>Mycobacteriales</taxon>
        <taxon>Corynebacteriaceae</taxon>
        <taxon>Corynebacterium</taxon>
    </lineage>
</organism>
<dbReference type="SUPFAM" id="SSF57716">
    <property type="entry name" value="Glucocorticoid receptor-like (DNA-binding domain)"/>
    <property type="match status" value="1"/>
</dbReference>
<evidence type="ECO:0000259" key="16">
    <source>
        <dbReference type="PROSITE" id="PS51066"/>
    </source>
</evidence>
<evidence type="ECO:0000256" key="6">
    <source>
        <dbReference type="ARBA" id="ARBA00022771"/>
    </source>
</evidence>
<evidence type="ECO:0000256" key="12">
    <source>
        <dbReference type="ARBA" id="ARBA00023268"/>
    </source>
</evidence>
<dbReference type="InterPro" id="IPR000214">
    <property type="entry name" value="Znf_DNA_glyclase/AP_lyase"/>
</dbReference>
<keyword evidence="9 15" id="KW-0238">DNA-binding</keyword>
<dbReference type="PROSITE" id="PS01242">
    <property type="entry name" value="ZF_FPG_1"/>
    <property type="match status" value="1"/>
</dbReference>
<dbReference type="FunFam" id="1.10.8.50:FF:000003">
    <property type="entry name" value="Formamidopyrimidine-DNA glycosylase"/>
    <property type="match status" value="1"/>
</dbReference>
<evidence type="ECO:0000259" key="17">
    <source>
        <dbReference type="PROSITE" id="PS51068"/>
    </source>
</evidence>
<dbReference type="InterPro" id="IPR015886">
    <property type="entry name" value="H2TH_FPG"/>
</dbReference>
<evidence type="ECO:0000256" key="11">
    <source>
        <dbReference type="ARBA" id="ARBA00023239"/>
    </source>
</evidence>
<dbReference type="SMART" id="SM00898">
    <property type="entry name" value="Fapy_DNA_glyco"/>
    <property type="match status" value="1"/>
</dbReference>
<dbReference type="PANTHER" id="PTHR22993:SF9">
    <property type="entry name" value="FORMAMIDOPYRIMIDINE-DNA GLYCOSYLASE"/>
    <property type="match status" value="1"/>
</dbReference>
<dbReference type="HAMAP" id="MF_00103">
    <property type="entry name" value="Fapy_DNA_glycosyl"/>
    <property type="match status" value="1"/>
</dbReference>
<feature type="binding site" evidence="15">
    <location>
        <position position="103"/>
    </location>
    <ligand>
        <name>DNA</name>
        <dbReference type="ChEBI" id="CHEBI:16991"/>
    </ligand>
</feature>
<dbReference type="PANTHER" id="PTHR22993">
    <property type="entry name" value="FORMAMIDOPYRIMIDINE-DNA GLYCOSYLASE"/>
    <property type="match status" value="1"/>
</dbReference>
<dbReference type="GO" id="GO:0008270">
    <property type="term" value="F:zinc ion binding"/>
    <property type="evidence" value="ECO:0007669"/>
    <property type="project" value="UniProtKB-UniRule"/>
</dbReference>
<keyword evidence="6 15" id="KW-0863">Zinc-finger</keyword>
<evidence type="ECO:0000313" key="18">
    <source>
        <dbReference type="EMBL" id="AKF27865.1"/>
    </source>
</evidence>
<keyword evidence="19" id="KW-1185">Reference proteome</keyword>
<comment type="catalytic activity">
    <reaction evidence="1 15">
        <text>Hydrolysis of DNA containing ring-opened 7-methylguanine residues, releasing 2,6-diamino-4-hydroxy-5-(N-methyl)formamidopyrimidine.</text>
        <dbReference type="EC" id="3.2.2.23"/>
    </reaction>
</comment>
<keyword evidence="13 15" id="KW-0326">Glycosidase</keyword>
<dbReference type="CDD" id="cd08966">
    <property type="entry name" value="EcFpg-like_N"/>
    <property type="match status" value="1"/>
</dbReference>
<dbReference type="Gene3D" id="3.20.190.10">
    <property type="entry name" value="MutM-like, N-terminal"/>
    <property type="match status" value="1"/>
</dbReference>
<dbReference type="InterPro" id="IPR015887">
    <property type="entry name" value="DNA_glyclase_Znf_dom_DNA_BS"/>
</dbReference>
<evidence type="ECO:0000256" key="2">
    <source>
        <dbReference type="ARBA" id="ARBA00009409"/>
    </source>
</evidence>
<protein>
    <recommendedName>
        <fullName evidence="15">Formamidopyrimidine-DNA glycosylase</fullName>
        <shortName evidence="15">Fapy-DNA glycosylase</shortName>
        <ecNumber evidence="15">3.2.2.23</ecNumber>
    </recommendedName>
    <alternativeName>
        <fullName evidence="15">DNA-(apurinic or apyrimidinic site) lyase MutM</fullName>
        <shortName evidence="15">AP lyase MutM</shortName>
        <ecNumber evidence="15">4.2.99.18</ecNumber>
    </alternativeName>
</protein>
<dbReference type="HOGENOM" id="CLU_038423_1_2_11"/>
<proteinExistence type="inferred from homology"/>
<evidence type="ECO:0000313" key="19">
    <source>
        <dbReference type="Proteomes" id="UP000034037"/>
    </source>
</evidence>
<accession>A0A0F6Z738</accession>
<dbReference type="Pfam" id="PF06831">
    <property type="entry name" value="H2TH"/>
    <property type="match status" value="1"/>
</dbReference>
<feature type="binding site" evidence="15">
    <location>
        <position position="164"/>
    </location>
    <ligand>
        <name>DNA</name>
        <dbReference type="ChEBI" id="CHEBI:16991"/>
    </ligand>
</feature>
<dbReference type="GO" id="GO:0003684">
    <property type="term" value="F:damaged DNA binding"/>
    <property type="evidence" value="ECO:0007669"/>
    <property type="project" value="InterPro"/>
</dbReference>
<comment type="subunit">
    <text evidence="3 15">Monomer.</text>
</comment>
<dbReference type="RefSeq" id="WP_003861937.1">
    <property type="nucleotide sequence ID" value="NZ_CP011309.1"/>
</dbReference>
<feature type="active site" description="Proton donor; for delta-elimination activity" evidence="15">
    <location>
        <position position="274"/>
    </location>
</feature>
<dbReference type="GO" id="GO:0140078">
    <property type="term" value="F:class I DNA-(apurinic or apyrimidinic site) endonuclease activity"/>
    <property type="evidence" value="ECO:0007669"/>
    <property type="project" value="UniProtKB-EC"/>
</dbReference>
<comment type="function">
    <text evidence="15">Involved in base excision repair of DNA damaged by oxidation or by mutagenic agents. Acts as DNA glycosylase that recognizes and removes damaged bases. Has a preference for oxidized purines, such as 7,8-dihydro-8-oxoguanine (8-oxoG). Has AP (apurinic/apyrimidinic) lyase activity and introduces nicks in the DNA strand. Cleaves the DNA backbone by beta-delta elimination to generate a single-strand break at the site of the removed base with both 3'- and 5'-phosphates.</text>
</comment>
<dbReference type="Proteomes" id="UP000034037">
    <property type="component" value="Chromosome"/>
</dbReference>
<dbReference type="AlphaFoldDB" id="A0A0F6Z738"/>
<dbReference type="SMART" id="SM01232">
    <property type="entry name" value="H2TH"/>
    <property type="match status" value="1"/>
</dbReference>
<dbReference type="GO" id="GO:0006979">
    <property type="term" value="P:response to oxidative stress"/>
    <property type="evidence" value="ECO:0007669"/>
    <property type="project" value="UniProtKB-ARBA"/>
</dbReference>
<dbReference type="InterPro" id="IPR010979">
    <property type="entry name" value="Ribosomal_uS13-like_H2TH"/>
</dbReference>
<evidence type="ECO:0000256" key="10">
    <source>
        <dbReference type="ARBA" id="ARBA00023204"/>
    </source>
</evidence>
<feature type="active site" description="Proton donor; for beta-elimination activity" evidence="15">
    <location>
        <position position="61"/>
    </location>
</feature>
<keyword evidence="4 15" id="KW-0479">Metal-binding</keyword>
<dbReference type="PROSITE" id="PS51066">
    <property type="entry name" value="ZF_FPG_2"/>
    <property type="match status" value="1"/>
</dbReference>
<dbReference type="Gene3D" id="1.10.8.50">
    <property type="match status" value="1"/>
</dbReference>
<evidence type="ECO:0000256" key="9">
    <source>
        <dbReference type="ARBA" id="ARBA00023125"/>
    </source>
</evidence>
<dbReference type="SUPFAM" id="SSF46946">
    <property type="entry name" value="S13-like H2TH domain"/>
    <property type="match status" value="1"/>
</dbReference>
<feature type="binding site" evidence="15">
    <location>
        <position position="122"/>
    </location>
    <ligand>
        <name>DNA</name>
        <dbReference type="ChEBI" id="CHEBI:16991"/>
    </ligand>
</feature>
<dbReference type="EMBL" id="CP011309">
    <property type="protein sequence ID" value="AKF27865.1"/>
    <property type="molecule type" value="Genomic_DNA"/>
</dbReference>
<evidence type="ECO:0000256" key="13">
    <source>
        <dbReference type="ARBA" id="ARBA00023295"/>
    </source>
</evidence>
<comment type="similarity">
    <text evidence="2 15">Belongs to the FPG family.</text>
</comment>
<dbReference type="SUPFAM" id="SSF81624">
    <property type="entry name" value="N-terminal domain of MutM-like DNA repair proteins"/>
    <property type="match status" value="1"/>
</dbReference>
<evidence type="ECO:0000256" key="8">
    <source>
        <dbReference type="ARBA" id="ARBA00022833"/>
    </source>
</evidence>
<dbReference type="PATRIC" id="fig|92706.3.peg.2106"/>
<evidence type="ECO:0000256" key="7">
    <source>
        <dbReference type="ARBA" id="ARBA00022801"/>
    </source>
</evidence>
<keyword evidence="8 15" id="KW-0862">Zinc</keyword>
<reference evidence="18 19" key="1">
    <citation type="submission" date="2015-04" db="EMBL/GenBank/DDBJ databases">
        <title>Complete Genome Sequence of Brevibacterium flavum ATCC 15168.</title>
        <authorList>
            <person name="Ahn J."/>
            <person name="Park G."/>
            <person name="Jeon W."/>
            <person name="Jang Y."/>
            <person name="Jang M."/>
            <person name="Lee H."/>
            <person name="Lee H."/>
        </authorList>
    </citation>
    <scope>NUCLEOTIDE SEQUENCE [LARGE SCALE GENOMIC DNA]</scope>
    <source>
        <strain evidence="18 19">ATCC 15168</strain>
    </source>
</reference>
<dbReference type="GO" id="GO:0006284">
    <property type="term" value="P:base-excision repair"/>
    <property type="evidence" value="ECO:0007669"/>
    <property type="project" value="InterPro"/>
</dbReference>
<comment type="cofactor">
    <cofactor evidence="15">
        <name>Zn(2+)</name>
        <dbReference type="ChEBI" id="CHEBI:29105"/>
    </cofactor>
    <text evidence="15">Binds 1 zinc ion per subunit.</text>
</comment>
<evidence type="ECO:0000256" key="14">
    <source>
        <dbReference type="ARBA" id="ARBA00044632"/>
    </source>
</evidence>
<dbReference type="InterPro" id="IPR010663">
    <property type="entry name" value="Znf_FPG/IleRS"/>
</dbReference>
<evidence type="ECO:0000256" key="4">
    <source>
        <dbReference type="ARBA" id="ARBA00022723"/>
    </source>
</evidence>
<dbReference type="GO" id="GO:0003690">
    <property type="term" value="F:double-stranded DNA binding"/>
    <property type="evidence" value="ECO:0007669"/>
    <property type="project" value="UniProtKB-ARBA"/>
</dbReference>
<dbReference type="EC" id="3.2.2.23" evidence="15"/>
<evidence type="ECO:0000256" key="15">
    <source>
        <dbReference type="HAMAP-Rule" id="MF_00103"/>
    </source>
</evidence>
<evidence type="ECO:0000256" key="5">
    <source>
        <dbReference type="ARBA" id="ARBA00022763"/>
    </source>
</evidence>
<evidence type="ECO:0000256" key="3">
    <source>
        <dbReference type="ARBA" id="ARBA00011245"/>
    </source>
</evidence>
<dbReference type="EC" id="4.2.99.18" evidence="15"/>
<dbReference type="InterPro" id="IPR020629">
    <property type="entry name" value="FPG_Glyclase"/>
</dbReference>
<feature type="domain" description="FPG-type" evidence="16">
    <location>
        <begin position="250"/>
        <end position="284"/>
    </location>
</feature>
<keyword evidence="5 15" id="KW-0227">DNA damage</keyword>
<dbReference type="NCBIfam" id="NF002211">
    <property type="entry name" value="PRK01103.1"/>
    <property type="match status" value="1"/>
</dbReference>
<keyword evidence="11 15" id="KW-0456">Lyase</keyword>
<dbReference type="Pfam" id="PF06827">
    <property type="entry name" value="zf-FPG_IleRS"/>
    <property type="match status" value="1"/>
</dbReference>
<gene>
    <name evidence="15" type="primary">mutM</name>
    <name evidence="15" type="synonym">fpg</name>
    <name evidence="18" type="ORF">YH66_10035</name>
</gene>
<dbReference type="GO" id="GO:0034039">
    <property type="term" value="F:8-oxo-7,8-dihydroguanine DNA N-glycosylase activity"/>
    <property type="evidence" value="ECO:0007669"/>
    <property type="project" value="TreeGrafter"/>
</dbReference>
<feature type="domain" description="Formamidopyrimidine-DNA glycosylase catalytic" evidence="17">
    <location>
        <begin position="2"/>
        <end position="125"/>
    </location>
</feature>
<comment type="catalytic activity">
    <reaction evidence="14 15">
        <text>2'-deoxyribonucleotide-(2'-deoxyribose 5'-phosphate)-2'-deoxyribonucleotide-DNA = a 3'-end 2'-deoxyribonucleotide-(2,3-dehydro-2,3-deoxyribose 5'-phosphate)-DNA + a 5'-end 5'-phospho-2'-deoxyribonucleoside-DNA + H(+)</text>
        <dbReference type="Rhea" id="RHEA:66592"/>
        <dbReference type="Rhea" id="RHEA-COMP:13180"/>
        <dbReference type="Rhea" id="RHEA-COMP:16897"/>
        <dbReference type="Rhea" id="RHEA-COMP:17067"/>
        <dbReference type="ChEBI" id="CHEBI:15378"/>
        <dbReference type="ChEBI" id="CHEBI:136412"/>
        <dbReference type="ChEBI" id="CHEBI:157695"/>
        <dbReference type="ChEBI" id="CHEBI:167181"/>
        <dbReference type="EC" id="4.2.99.18"/>
    </reaction>
</comment>
<dbReference type="InterPro" id="IPR012319">
    <property type="entry name" value="FPG_cat"/>
</dbReference>
<sequence>MPELPEVEVVRHGLEDHMVGHTIVSATVLHPRAARNQLGGGPEIEANIAGLRVSAAKRRGKFLWLELIDAPSGETRPDLGLLVHLGMSGQMLIKEPDAPISPHLRAKVELDNGDEVWFVDQRTFGYWWLGDLVDGVPERVSHIATDVLDESADFSAIARNLKSRKSEIKRLLLNQEIVSGIGNIYADEMLWQAKIHPLQRADRLSLARLEELLQAGKDVMTKALAQGGTSFDALYVNVNGNSGYFALSLNAYAQTGEPCGRCGTLIIRESFMNRGSHYCPNCQKRR</sequence>
<feature type="active site" description="Proton donor" evidence="15">
    <location>
        <position position="3"/>
    </location>
</feature>
<feature type="active site" description="Schiff-base intermediate with DNA" evidence="15">
    <location>
        <position position="2"/>
    </location>
</feature>
<name>A0A0F6Z738_9CORY</name>
<keyword evidence="10 15" id="KW-0234">DNA repair</keyword>
<keyword evidence="7 15" id="KW-0378">Hydrolase</keyword>
<dbReference type="InterPro" id="IPR035937">
    <property type="entry name" value="FPG_N"/>
</dbReference>
<dbReference type="PROSITE" id="PS51068">
    <property type="entry name" value="FPG_CAT"/>
    <property type="match status" value="1"/>
</dbReference>
<evidence type="ECO:0000256" key="1">
    <source>
        <dbReference type="ARBA" id="ARBA00001668"/>
    </source>
</evidence>
<dbReference type="Pfam" id="PF01149">
    <property type="entry name" value="Fapy_DNA_glyco"/>
    <property type="match status" value="1"/>
</dbReference>
<dbReference type="NCBIfam" id="TIGR00577">
    <property type="entry name" value="fpg"/>
    <property type="match status" value="1"/>
</dbReference>
<keyword evidence="12 15" id="KW-0511">Multifunctional enzyme</keyword>